<reference evidence="2" key="1">
    <citation type="submission" date="2021-03" db="EMBL/GenBank/DDBJ databases">
        <title>Evolutionary innovations through gain and loss of genes in the ectomycorrhizal Boletales.</title>
        <authorList>
            <person name="Wu G."/>
            <person name="Miyauchi S."/>
            <person name="Morin E."/>
            <person name="Yang Z.-L."/>
            <person name="Xu J."/>
            <person name="Martin F.M."/>
        </authorList>
    </citation>
    <scope>NUCLEOTIDE SEQUENCE</scope>
    <source>
        <strain evidence="2">BR01</strain>
    </source>
</reference>
<name>A0A8I2YGG2_9AGAM</name>
<evidence type="ECO:0000256" key="1">
    <source>
        <dbReference type="SAM" id="MobiDB-lite"/>
    </source>
</evidence>
<feature type="compositionally biased region" description="Polar residues" evidence="1">
    <location>
        <begin position="282"/>
        <end position="294"/>
    </location>
</feature>
<protein>
    <submittedName>
        <fullName evidence="2">Uncharacterized protein</fullName>
    </submittedName>
</protein>
<evidence type="ECO:0000313" key="2">
    <source>
        <dbReference type="EMBL" id="KAG6371332.1"/>
    </source>
</evidence>
<accession>A0A8I2YGG2</accession>
<dbReference type="Proteomes" id="UP000683000">
    <property type="component" value="Unassembled WGS sequence"/>
</dbReference>
<dbReference type="AlphaFoldDB" id="A0A8I2YGG2"/>
<organism evidence="2 3">
    <name type="scientific">Boletus reticuloceps</name>
    <dbReference type="NCBI Taxonomy" id="495285"/>
    <lineage>
        <taxon>Eukaryota</taxon>
        <taxon>Fungi</taxon>
        <taxon>Dikarya</taxon>
        <taxon>Basidiomycota</taxon>
        <taxon>Agaricomycotina</taxon>
        <taxon>Agaricomycetes</taxon>
        <taxon>Agaricomycetidae</taxon>
        <taxon>Boletales</taxon>
        <taxon>Boletineae</taxon>
        <taxon>Boletaceae</taxon>
        <taxon>Boletoideae</taxon>
        <taxon>Boletus</taxon>
    </lineage>
</organism>
<keyword evidence="3" id="KW-1185">Reference proteome</keyword>
<proteinExistence type="predicted"/>
<feature type="compositionally biased region" description="Polar residues" evidence="1">
    <location>
        <begin position="320"/>
        <end position="333"/>
    </location>
</feature>
<feature type="region of interest" description="Disordered" evidence="1">
    <location>
        <begin position="1"/>
        <end position="215"/>
    </location>
</feature>
<feature type="compositionally biased region" description="Polar residues" evidence="1">
    <location>
        <begin position="103"/>
        <end position="114"/>
    </location>
</feature>
<gene>
    <name evidence="2" type="ORF">JVT61DRAFT_9643</name>
</gene>
<dbReference type="EMBL" id="JAGFBS010000036">
    <property type="protein sequence ID" value="KAG6371332.1"/>
    <property type="molecule type" value="Genomic_DNA"/>
</dbReference>
<comment type="caution">
    <text evidence="2">The sequence shown here is derived from an EMBL/GenBank/DDBJ whole genome shotgun (WGS) entry which is preliminary data.</text>
</comment>
<sequence>MDKVMQPIGDASAKSCIADEEAPAAKARSQGKERADVIPGPRKSVAGMTDAVSNVAAHHTDHNNEPSSLRYLTTSKKPRSKGKRKADIGKSVEGPSKGLPSKGSATISEQTVQAPASAGLDDGNAFTFSMRPPTKSIVQQEKERLKATVAARQPTPGPSKARPVKVTDREPTPGPSNTDGHRQKKTGPSVAAEQMGIPTVGPERGPDQGTHPPILNRLVGLNGTYADKALHDAYKEVPIVPLQHPNGQSKAAQPNHHNKGPPLRSAMKKKASSSSIPHEHTVQGNAEGSCNSRASEIPVEPRRANTNLVRKVVQGRTEGANASRNVDTTSSKPSEQKRREVKRIPIVSDDQPDHAQVSVTSK</sequence>
<feature type="region of interest" description="Disordered" evidence="1">
    <location>
        <begin position="243"/>
        <end position="362"/>
    </location>
</feature>
<evidence type="ECO:0000313" key="3">
    <source>
        <dbReference type="Proteomes" id="UP000683000"/>
    </source>
</evidence>
<feature type="compositionally biased region" description="Polar residues" evidence="1">
    <location>
        <begin position="65"/>
        <end position="75"/>
    </location>
</feature>